<dbReference type="Proteomes" id="UP000607559">
    <property type="component" value="Unassembled WGS sequence"/>
</dbReference>
<dbReference type="PANTHER" id="PTHR15108">
    <property type="entry name" value="N-ACYLGLUCOSAMINE-2-EPIMERASE"/>
    <property type="match status" value="1"/>
</dbReference>
<evidence type="ECO:0000313" key="6">
    <source>
        <dbReference type="Proteomes" id="UP000607559"/>
    </source>
</evidence>
<protein>
    <recommendedName>
        <fullName evidence="4">Cellobiose 2-epimerase</fullName>
        <shortName evidence="4">CE</shortName>
        <ecNumber evidence="4">5.1.3.11</ecNumber>
    </recommendedName>
</protein>
<proteinExistence type="inferred from homology"/>
<dbReference type="InterPro" id="IPR008928">
    <property type="entry name" value="6-hairpin_glycosidase_sf"/>
</dbReference>
<dbReference type="AlphaFoldDB" id="A0A8J2UG94"/>
<dbReference type="GO" id="GO:0047736">
    <property type="term" value="F:cellobiose epimerase activity"/>
    <property type="evidence" value="ECO:0007669"/>
    <property type="project" value="UniProtKB-UniRule"/>
</dbReference>
<gene>
    <name evidence="5" type="ORF">GCM10011511_40970</name>
</gene>
<comment type="catalytic activity">
    <reaction evidence="1 4">
        <text>D-cellobiose = beta-D-glucosyl-(1-&gt;4)-D-mannopyranose</text>
        <dbReference type="Rhea" id="RHEA:23384"/>
        <dbReference type="ChEBI" id="CHEBI:17057"/>
        <dbReference type="ChEBI" id="CHEBI:47931"/>
        <dbReference type="EC" id="5.1.3.11"/>
    </reaction>
</comment>
<comment type="similarity">
    <text evidence="2">Belongs to the N-acylglucosamine 2-epimerase family.</text>
</comment>
<dbReference type="InterPro" id="IPR012341">
    <property type="entry name" value="6hp_glycosidase-like_sf"/>
</dbReference>
<dbReference type="HAMAP" id="MF_00929">
    <property type="entry name" value="Cellobiose_2_epim"/>
    <property type="match status" value="1"/>
</dbReference>
<evidence type="ECO:0000256" key="2">
    <source>
        <dbReference type="ARBA" id="ARBA00008558"/>
    </source>
</evidence>
<keyword evidence="6" id="KW-1185">Reference proteome</keyword>
<evidence type="ECO:0000313" key="5">
    <source>
        <dbReference type="EMBL" id="GGB13122.1"/>
    </source>
</evidence>
<comment type="caution">
    <text evidence="5">The sequence shown here is derived from an EMBL/GenBank/DDBJ whole genome shotgun (WGS) entry which is preliminary data.</text>
</comment>
<sequence>MNSITYQEEMSRELQSILQYWMLNTPDEKQGGFIGRIDEDDRPHPEAPKGLVLNSRILWSFSAAWRYTGQWIYRPVATRAYDYLIAHFLDRESGGAFWSLDAAGRPLNTRKQIYGQAFALYGLSEYYRATGDQAVLGEAIRLYQTIEERSFDQVYNGYFEAFSRDWQPLEDLRLSEKDANEQKTTNTHLHVLEAYTTLYAVWPDTGLRGKIRQLLAVFTNHILDPATGHLGLFFSADWQPMSQLISYGHDIEAAWLLHEAALVIEDEEWIRITAGLCLKLADVTLEGLDEEDGGLWHEKEEDGLVREKHWWPQAEAMVGFLRAWTISGESRWWEKSKTVWSFVKHYIRESNGKEWYWGVRADHTPMPGHEKAGFWKCPYHNSRACLEVIRTLEKIP</sequence>
<dbReference type="Pfam" id="PF07221">
    <property type="entry name" value="GlcNAc_2-epim"/>
    <property type="match status" value="1"/>
</dbReference>
<dbReference type="EMBL" id="BMJC01000004">
    <property type="protein sequence ID" value="GGB13122.1"/>
    <property type="molecule type" value="Genomic_DNA"/>
</dbReference>
<dbReference type="RefSeq" id="WP_188935196.1">
    <property type="nucleotide sequence ID" value="NZ_BMJC01000004.1"/>
</dbReference>
<keyword evidence="3 4" id="KW-0413">Isomerase</keyword>
<name>A0A8J2UG94_9BACT</name>
<evidence type="ECO:0000256" key="1">
    <source>
        <dbReference type="ARBA" id="ARBA00001470"/>
    </source>
</evidence>
<dbReference type="EC" id="5.1.3.11" evidence="4"/>
<dbReference type="InterPro" id="IPR028584">
    <property type="entry name" value="Cellobiose_2_epim"/>
</dbReference>
<reference evidence="5" key="2">
    <citation type="submission" date="2020-09" db="EMBL/GenBank/DDBJ databases">
        <authorList>
            <person name="Sun Q."/>
            <person name="Zhou Y."/>
        </authorList>
    </citation>
    <scope>NUCLEOTIDE SEQUENCE</scope>
    <source>
        <strain evidence="5">CGMCC 1.15448</strain>
    </source>
</reference>
<reference evidence="5" key="1">
    <citation type="journal article" date="2014" name="Int. J. Syst. Evol. Microbiol.">
        <title>Complete genome sequence of Corynebacterium casei LMG S-19264T (=DSM 44701T), isolated from a smear-ripened cheese.</title>
        <authorList>
            <consortium name="US DOE Joint Genome Institute (JGI-PGF)"/>
            <person name="Walter F."/>
            <person name="Albersmeier A."/>
            <person name="Kalinowski J."/>
            <person name="Ruckert C."/>
        </authorList>
    </citation>
    <scope>NUCLEOTIDE SEQUENCE</scope>
    <source>
        <strain evidence="5">CGMCC 1.15448</strain>
    </source>
</reference>
<dbReference type="Gene3D" id="1.50.10.10">
    <property type="match status" value="1"/>
</dbReference>
<comment type="similarity">
    <text evidence="4">Belongs to the cellobiose 2-epimerase family.</text>
</comment>
<accession>A0A8J2UG94</accession>
<evidence type="ECO:0000256" key="4">
    <source>
        <dbReference type="HAMAP-Rule" id="MF_00929"/>
    </source>
</evidence>
<comment type="function">
    <text evidence="4">Catalyzes the reversible epimerization of cellobiose to 4-O-beta-D-glucopyranosyl-D-mannose (Glc-Man).</text>
</comment>
<dbReference type="GO" id="GO:0005975">
    <property type="term" value="P:carbohydrate metabolic process"/>
    <property type="evidence" value="ECO:0007669"/>
    <property type="project" value="InterPro"/>
</dbReference>
<dbReference type="SUPFAM" id="SSF48208">
    <property type="entry name" value="Six-hairpin glycosidases"/>
    <property type="match status" value="1"/>
</dbReference>
<evidence type="ECO:0000256" key="3">
    <source>
        <dbReference type="ARBA" id="ARBA00023235"/>
    </source>
</evidence>
<organism evidence="5 6">
    <name type="scientific">Puia dinghuensis</name>
    <dbReference type="NCBI Taxonomy" id="1792502"/>
    <lineage>
        <taxon>Bacteria</taxon>
        <taxon>Pseudomonadati</taxon>
        <taxon>Bacteroidota</taxon>
        <taxon>Chitinophagia</taxon>
        <taxon>Chitinophagales</taxon>
        <taxon>Chitinophagaceae</taxon>
        <taxon>Puia</taxon>
    </lineage>
</organism>
<dbReference type="InterPro" id="IPR010819">
    <property type="entry name" value="AGE/CE"/>
</dbReference>